<dbReference type="PROSITE" id="PS51186">
    <property type="entry name" value="GNAT"/>
    <property type="match status" value="1"/>
</dbReference>
<reference evidence="2 3" key="1">
    <citation type="journal article" date="2011" name="J. Bacteriol.">
        <title>Genome sequence of the nonpathogenic Listeria monocytogenes serovar 4a strain M7.</title>
        <authorList>
            <person name="Chen J."/>
            <person name="Xia Y."/>
            <person name="Cheng C."/>
            <person name="Fang C."/>
            <person name="Shan Y."/>
            <person name="Jin G."/>
            <person name="Fang W."/>
        </authorList>
    </citation>
    <scope>NUCLEOTIDE SEQUENCE [LARGE SCALE GENOMIC DNA]</scope>
    <source>
        <strain evidence="2 3">M7</strain>
    </source>
</reference>
<evidence type="ECO:0000313" key="3">
    <source>
        <dbReference type="Proteomes" id="UP000000486"/>
    </source>
</evidence>
<dbReference type="KEGG" id="lmq:LMM7_0655"/>
<dbReference type="PATRIC" id="fig|1030009.3.peg.646"/>
<sequence length="161" mass="18374">MTASDLEDFLSTAITDYANEKVEAGTWAEEEALAKSQDSFNKLLYDGITTPNEYLYSIISGEKIGYIWFHVDETRSGKHAFIYDFVIFEAFRGKGFGTKTLEALDKLAKDMEITKIELHVFAHNQTAIGLYNKVGFQNTDITMAKYLIKNNLISREIKLFF</sequence>
<protein>
    <submittedName>
        <fullName evidence="2">Acetyltransferase, gnat family</fullName>
    </submittedName>
</protein>
<gene>
    <name evidence="2" type="ordered locus">LMM7_0655</name>
</gene>
<evidence type="ECO:0000259" key="1">
    <source>
        <dbReference type="PROSITE" id="PS51186"/>
    </source>
</evidence>
<dbReference type="Proteomes" id="UP000000486">
    <property type="component" value="Chromosome"/>
</dbReference>
<dbReference type="PANTHER" id="PTHR43259">
    <property type="entry name" value="SPT10P"/>
    <property type="match status" value="1"/>
</dbReference>
<dbReference type="InterPro" id="IPR016181">
    <property type="entry name" value="Acyl_CoA_acyltransferase"/>
</dbReference>
<dbReference type="AlphaFoldDB" id="A0A0E0UTG2"/>
<proteinExistence type="predicted"/>
<dbReference type="Gene3D" id="3.40.630.30">
    <property type="match status" value="1"/>
</dbReference>
<keyword evidence="2" id="KW-0808">Transferase</keyword>
<accession>A0A0E0UTG2</accession>
<dbReference type="InterPro" id="IPR052829">
    <property type="entry name" value="N-acetyltransferase_domain"/>
</dbReference>
<evidence type="ECO:0000313" key="2">
    <source>
        <dbReference type="EMBL" id="AEH91661.1"/>
    </source>
</evidence>
<name>A0A0E0UTG2_LISMM</name>
<dbReference type="HOGENOM" id="CLU_122305_0_1_9"/>
<dbReference type="RefSeq" id="WP_012581817.1">
    <property type="nucleotide sequence ID" value="NC_017537.1"/>
</dbReference>
<dbReference type="SUPFAM" id="SSF55729">
    <property type="entry name" value="Acyl-CoA N-acyltransferases (Nat)"/>
    <property type="match status" value="1"/>
</dbReference>
<dbReference type="GO" id="GO:0016747">
    <property type="term" value="F:acyltransferase activity, transferring groups other than amino-acyl groups"/>
    <property type="evidence" value="ECO:0007669"/>
    <property type="project" value="InterPro"/>
</dbReference>
<feature type="domain" description="N-acetyltransferase" evidence="1">
    <location>
        <begin position="1"/>
        <end position="158"/>
    </location>
</feature>
<dbReference type="CDD" id="cd04301">
    <property type="entry name" value="NAT_SF"/>
    <property type="match status" value="1"/>
</dbReference>
<dbReference type="EMBL" id="CP002816">
    <property type="protein sequence ID" value="AEH91661.1"/>
    <property type="molecule type" value="Genomic_DNA"/>
</dbReference>
<dbReference type="InterPro" id="IPR000182">
    <property type="entry name" value="GNAT_dom"/>
</dbReference>
<organism evidence="2 3">
    <name type="scientific">Listeria monocytogenes serotype 4a (strain M7)</name>
    <dbReference type="NCBI Taxonomy" id="1030009"/>
    <lineage>
        <taxon>Bacteria</taxon>
        <taxon>Bacillati</taxon>
        <taxon>Bacillota</taxon>
        <taxon>Bacilli</taxon>
        <taxon>Bacillales</taxon>
        <taxon>Listeriaceae</taxon>
        <taxon>Listeria</taxon>
    </lineage>
</organism>
<dbReference type="PANTHER" id="PTHR43259:SF1">
    <property type="entry name" value="N-ACETYLTRANSFERASE DOMAIN-CONTAINING PROTEIN"/>
    <property type="match status" value="1"/>
</dbReference>
<dbReference type="Pfam" id="PF00583">
    <property type="entry name" value="Acetyltransf_1"/>
    <property type="match status" value="1"/>
</dbReference>